<reference evidence="1 2" key="1">
    <citation type="submission" date="2015-06" db="EMBL/GenBank/DDBJ databases">
        <title>Improved classification and identification of acetic acid bacteria using matrix-assisted laser desorption/ionization time-of-flight mass spectrometry; Gluconobacter nephelii and Gluconobacter uchimurae are later heterotypic synonyms of Gluconobacter japonicus and Gluconobacter oxydans, respectively.</title>
        <authorList>
            <person name="Li L."/>
            <person name="Cleenwerck I."/>
            <person name="De Vuyst L."/>
            <person name="Vandamme P."/>
        </authorList>
    </citation>
    <scope>NUCLEOTIDE SEQUENCE [LARGE SCALE GENOMIC DNA]</scope>
    <source>
        <strain evidence="1 2">LMG 1604</strain>
    </source>
</reference>
<protein>
    <submittedName>
        <fullName evidence="1">Uncharacterized protein</fullName>
    </submittedName>
</protein>
<sequence>SQYLMTLADTHFFKEALAQGKDFAQGSGSSRAYLTLSYIQKAAGLRQDAWQSATKAYSLDPHSKEVGFAYLDANDENRVIAGELVVVAHLPLSSVRQRQVELAQGAEYVRNALIPAQTEKNRFVLADRTLSYYQGLLLRYKKDPSAKADLRVARIDRLGALLARYQMRELISEYQKLKA</sequence>
<comment type="caution">
    <text evidence="1">The sequence shown here is derived from an EMBL/GenBank/DDBJ whole genome shotgun (WGS) entry which is preliminary data.</text>
</comment>
<evidence type="ECO:0000313" key="1">
    <source>
        <dbReference type="EMBL" id="KXV80089.1"/>
    </source>
</evidence>
<evidence type="ECO:0000313" key="2">
    <source>
        <dbReference type="Proteomes" id="UP000075538"/>
    </source>
</evidence>
<gene>
    <name evidence="1" type="ORF">AD953_00095</name>
</gene>
<dbReference type="EMBL" id="LHZZ01000019">
    <property type="protein sequence ID" value="KXV80089.1"/>
    <property type="molecule type" value="Genomic_DNA"/>
</dbReference>
<dbReference type="AlphaFoldDB" id="A0A149VIS6"/>
<organism evidence="1 2">
    <name type="scientific">Acetobacter malorum</name>
    <dbReference type="NCBI Taxonomy" id="178901"/>
    <lineage>
        <taxon>Bacteria</taxon>
        <taxon>Pseudomonadati</taxon>
        <taxon>Pseudomonadota</taxon>
        <taxon>Alphaproteobacteria</taxon>
        <taxon>Acetobacterales</taxon>
        <taxon>Acetobacteraceae</taxon>
        <taxon>Acetobacter</taxon>
    </lineage>
</organism>
<proteinExistence type="predicted"/>
<feature type="non-terminal residue" evidence="1">
    <location>
        <position position="179"/>
    </location>
</feature>
<name>A0A149VIS6_9PROT</name>
<dbReference type="Proteomes" id="UP000075538">
    <property type="component" value="Unassembled WGS sequence"/>
</dbReference>
<feature type="non-terminal residue" evidence="1">
    <location>
        <position position="1"/>
    </location>
</feature>
<accession>A0A149VIS6</accession>